<accession>A0ABN9W2F4</accession>
<keyword evidence="2" id="KW-0378">Hydrolase</keyword>
<dbReference type="Proteomes" id="UP001189429">
    <property type="component" value="Unassembled WGS sequence"/>
</dbReference>
<evidence type="ECO:0000256" key="3">
    <source>
        <dbReference type="ARBA" id="ARBA00022806"/>
    </source>
</evidence>
<dbReference type="EMBL" id="CAUYUJ010018051">
    <property type="protein sequence ID" value="CAK0880227.1"/>
    <property type="molecule type" value="Genomic_DNA"/>
</dbReference>
<evidence type="ECO:0000313" key="8">
    <source>
        <dbReference type="Proteomes" id="UP001189429"/>
    </source>
</evidence>
<evidence type="ECO:0000256" key="1">
    <source>
        <dbReference type="ARBA" id="ARBA00022741"/>
    </source>
</evidence>
<protein>
    <recommendedName>
        <fullName evidence="6">DEAD-box RNA helicase Q domain-containing protein</fullName>
    </recommendedName>
</protein>
<feature type="non-terminal residue" evidence="7">
    <location>
        <position position="134"/>
    </location>
</feature>
<keyword evidence="1" id="KW-0547">Nucleotide-binding</keyword>
<evidence type="ECO:0000256" key="4">
    <source>
        <dbReference type="ARBA" id="ARBA00022840"/>
    </source>
</evidence>
<gene>
    <name evidence="7" type="ORF">PCOR1329_LOCUS63430</name>
</gene>
<dbReference type="InterPro" id="IPR027417">
    <property type="entry name" value="P-loop_NTPase"/>
</dbReference>
<dbReference type="InterPro" id="IPR011545">
    <property type="entry name" value="DEAD/DEAH_box_helicase_dom"/>
</dbReference>
<feature type="domain" description="DEAD-box RNA helicase Q" evidence="6">
    <location>
        <begin position="62"/>
        <end position="90"/>
    </location>
</feature>
<evidence type="ECO:0000256" key="2">
    <source>
        <dbReference type="ARBA" id="ARBA00022801"/>
    </source>
</evidence>
<sequence>MKESSGRRLSAPLLLLPNRGRARQVSNQYYAQASNRSPAEVMQWRKANNMTVTGTNAPNPIITYEETGFPQYMLDSFRRQGFQKPTPIQSQGWAPAMQGRDVVGIAKTGSGKTLAFGIPGLLHIAAQPPLQWGD</sequence>
<dbReference type="InterPro" id="IPR014014">
    <property type="entry name" value="RNA_helicase_DEAD_Q_motif"/>
</dbReference>
<keyword evidence="8" id="KW-1185">Reference proteome</keyword>
<keyword evidence="4" id="KW-0067">ATP-binding</keyword>
<dbReference type="PANTHER" id="PTHR47958">
    <property type="entry name" value="ATP-DEPENDENT RNA HELICASE DBP3"/>
    <property type="match status" value="1"/>
</dbReference>
<proteinExistence type="predicted"/>
<feature type="short sequence motif" description="Q motif" evidence="5">
    <location>
        <begin position="62"/>
        <end position="90"/>
    </location>
</feature>
<dbReference type="Pfam" id="PF00270">
    <property type="entry name" value="DEAD"/>
    <property type="match status" value="1"/>
</dbReference>
<evidence type="ECO:0000259" key="6">
    <source>
        <dbReference type="PROSITE" id="PS51195"/>
    </source>
</evidence>
<dbReference type="PROSITE" id="PS51195">
    <property type="entry name" value="Q_MOTIF"/>
    <property type="match status" value="1"/>
</dbReference>
<dbReference type="SUPFAM" id="SSF52540">
    <property type="entry name" value="P-loop containing nucleoside triphosphate hydrolases"/>
    <property type="match status" value="1"/>
</dbReference>
<keyword evidence="3" id="KW-0347">Helicase</keyword>
<evidence type="ECO:0000256" key="5">
    <source>
        <dbReference type="PROSITE-ProRule" id="PRU00552"/>
    </source>
</evidence>
<name>A0ABN9W2F4_9DINO</name>
<comment type="caution">
    <text evidence="7">The sequence shown here is derived from an EMBL/GenBank/DDBJ whole genome shotgun (WGS) entry which is preliminary data.</text>
</comment>
<dbReference type="Gene3D" id="3.40.50.300">
    <property type="entry name" value="P-loop containing nucleotide triphosphate hydrolases"/>
    <property type="match status" value="1"/>
</dbReference>
<reference evidence="7" key="1">
    <citation type="submission" date="2023-10" db="EMBL/GenBank/DDBJ databases">
        <authorList>
            <person name="Chen Y."/>
            <person name="Shah S."/>
            <person name="Dougan E. K."/>
            <person name="Thang M."/>
            <person name="Chan C."/>
        </authorList>
    </citation>
    <scope>NUCLEOTIDE SEQUENCE [LARGE SCALE GENOMIC DNA]</scope>
</reference>
<organism evidence="7 8">
    <name type="scientific">Prorocentrum cordatum</name>
    <dbReference type="NCBI Taxonomy" id="2364126"/>
    <lineage>
        <taxon>Eukaryota</taxon>
        <taxon>Sar</taxon>
        <taxon>Alveolata</taxon>
        <taxon>Dinophyceae</taxon>
        <taxon>Prorocentrales</taxon>
        <taxon>Prorocentraceae</taxon>
        <taxon>Prorocentrum</taxon>
    </lineage>
</organism>
<evidence type="ECO:0000313" key="7">
    <source>
        <dbReference type="EMBL" id="CAK0880227.1"/>
    </source>
</evidence>